<evidence type="ECO:0000256" key="3">
    <source>
        <dbReference type="ARBA" id="ARBA00012662"/>
    </source>
</evidence>
<dbReference type="FunFam" id="3.20.20.80:FF:000027">
    <property type="entry name" value="Alpha-L-fucosidase"/>
    <property type="match status" value="1"/>
</dbReference>
<dbReference type="AlphaFoldDB" id="A0A2K8JM54"/>
<dbReference type="EC" id="3.2.1.51" evidence="3"/>
<evidence type="ECO:0000256" key="2">
    <source>
        <dbReference type="ARBA" id="ARBA00007951"/>
    </source>
</evidence>
<dbReference type="SMART" id="SM00812">
    <property type="entry name" value="Alpha_L_fucos"/>
    <property type="match status" value="1"/>
</dbReference>
<evidence type="ECO:0000256" key="9">
    <source>
        <dbReference type="ARBA" id="ARBA00081661"/>
    </source>
</evidence>
<evidence type="ECO:0000256" key="7">
    <source>
        <dbReference type="ARBA" id="ARBA00023295"/>
    </source>
</evidence>
<evidence type="ECO:0000256" key="10">
    <source>
        <dbReference type="PIRNR" id="PIRNR001092"/>
    </source>
</evidence>
<dbReference type="SUPFAM" id="SSF51445">
    <property type="entry name" value="(Trans)glycosidases"/>
    <property type="match status" value="1"/>
</dbReference>
<evidence type="ECO:0000256" key="4">
    <source>
        <dbReference type="ARBA" id="ARBA00022729"/>
    </source>
</evidence>
<dbReference type="EMBL" id="KY031138">
    <property type="protein sequence ID" value="ATU82889.1"/>
    <property type="molecule type" value="mRNA"/>
</dbReference>
<reference evidence="13" key="1">
    <citation type="submission" date="2016-10" db="EMBL/GenBank/DDBJ databases">
        <title>The assassin bug Pristhesancus plagipennis produces two different types of venom.</title>
        <authorList>
            <person name="Walker A.A."/>
            <person name="Herzig V."/>
            <person name="Jin J."/>
            <person name="Fry B.G."/>
            <person name="King G.F."/>
        </authorList>
    </citation>
    <scope>NUCLEOTIDE SEQUENCE</scope>
    <source>
        <tissue evidence="13">Venom/labial glands</tissue>
    </source>
</reference>
<evidence type="ECO:0000256" key="5">
    <source>
        <dbReference type="ARBA" id="ARBA00022801"/>
    </source>
</evidence>
<dbReference type="InterPro" id="IPR013780">
    <property type="entry name" value="Glyco_hydro_b"/>
</dbReference>
<keyword evidence="4 10" id="KW-0732">Signal</keyword>
<evidence type="ECO:0000256" key="1">
    <source>
        <dbReference type="ARBA" id="ARBA00004071"/>
    </source>
</evidence>
<keyword evidence="5 10" id="KW-0378">Hydrolase</keyword>
<dbReference type="GO" id="GO:0005764">
    <property type="term" value="C:lysosome"/>
    <property type="evidence" value="ECO:0007669"/>
    <property type="project" value="TreeGrafter"/>
</dbReference>
<dbReference type="GO" id="GO:0006004">
    <property type="term" value="P:fucose metabolic process"/>
    <property type="evidence" value="ECO:0007669"/>
    <property type="project" value="InterPro"/>
</dbReference>
<dbReference type="GO" id="GO:0016139">
    <property type="term" value="P:glycoside catabolic process"/>
    <property type="evidence" value="ECO:0007669"/>
    <property type="project" value="TreeGrafter"/>
</dbReference>
<dbReference type="InterPro" id="IPR031919">
    <property type="entry name" value="Fucosidase_C"/>
</dbReference>
<evidence type="ECO:0000256" key="8">
    <source>
        <dbReference type="ARBA" id="ARBA00074133"/>
    </source>
</evidence>
<protein>
    <recommendedName>
        <fullName evidence="8">Putative alpha-L-fucosidase</fullName>
        <ecNumber evidence="3">3.2.1.51</ecNumber>
    </recommendedName>
    <alternativeName>
        <fullName evidence="9">Alpha-L-fucoside fucohydrolase</fullName>
    </alternativeName>
</protein>
<feature type="chain" id="PRO_5016196872" description="Putative alpha-L-fucosidase" evidence="10">
    <location>
        <begin position="18"/>
        <end position="465"/>
    </location>
</feature>
<dbReference type="GO" id="GO:0004560">
    <property type="term" value="F:alpha-L-fucosidase activity"/>
    <property type="evidence" value="ECO:0007669"/>
    <property type="project" value="UniProtKB-EC"/>
</dbReference>
<dbReference type="PANTHER" id="PTHR10030:SF37">
    <property type="entry name" value="ALPHA-L-FUCOSIDASE-RELATED"/>
    <property type="match status" value="1"/>
</dbReference>
<feature type="signal peptide" evidence="10">
    <location>
        <begin position="1"/>
        <end position="17"/>
    </location>
</feature>
<dbReference type="InterPro" id="IPR016286">
    <property type="entry name" value="FUC_metazoa-typ"/>
</dbReference>
<dbReference type="Pfam" id="PF01120">
    <property type="entry name" value="Alpha_L_fucos"/>
    <property type="match status" value="1"/>
</dbReference>
<dbReference type="InterPro" id="IPR057739">
    <property type="entry name" value="Glyco_hydro_29_N"/>
</dbReference>
<name>A0A2K8JM54_PRIPG</name>
<evidence type="ECO:0000313" key="13">
    <source>
        <dbReference type="EMBL" id="ATU82889.1"/>
    </source>
</evidence>
<organism evidence="13">
    <name type="scientific">Pristhesancus plagipennis</name>
    <name type="common">Common assassin bug</name>
    <dbReference type="NCBI Taxonomy" id="1955184"/>
    <lineage>
        <taxon>Eukaryota</taxon>
        <taxon>Metazoa</taxon>
        <taxon>Ecdysozoa</taxon>
        <taxon>Arthropoda</taxon>
        <taxon>Hexapoda</taxon>
        <taxon>Insecta</taxon>
        <taxon>Pterygota</taxon>
        <taxon>Neoptera</taxon>
        <taxon>Paraneoptera</taxon>
        <taxon>Hemiptera</taxon>
        <taxon>Heteroptera</taxon>
        <taxon>Panheteroptera</taxon>
        <taxon>Cimicomorpha</taxon>
        <taxon>Reduviidae</taxon>
        <taxon>Harpactorinae</taxon>
        <taxon>Harpactorini</taxon>
        <taxon>Pristhesancus</taxon>
    </lineage>
</organism>
<dbReference type="Pfam" id="PF16757">
    <property type="entry name" value="Fucosidase_C"/>
    <property type="match status" value="1"/>
</dbReference>
<comment type="similarity">
    <text evidence="2 10">Belongs to the glycosyl hydrolase 29 family.</text>
</comment>
<dbReference type="InterPro" id="IPR017853">
    <property type="entry name" value="GH"/>
</dbReference>
<feature type="domain" description="Alpha-L-fucosidase C-terminal" evidence="12">
    <location>
        <begin position="375"/>
        <end position="460"/>
    </location>
</feature>
<dbReference type="PRINTS" id="PR00741">
    <property type="entry name" value="GLHYDRLASE29"/>
</dbReference>
<comment type="function">
    <text evidence="1">Alpha-L-fucosidase is responsible for hydrolyzing the alpha-1,6-linked fucose joined to the reducing-end N-acetylglucosamine of the carbohydrate moieties of glycoproteins.</text>
</comment>
<proteinExistence type="evidence at transcript level"/>
<dbReference type="InterPro" id="IPR000933">
    <property type="entry name" value="Glyco_hydro_29"/>
</dbReference>
<feature type="domain" description="Glycoside hydrolase family 29 N-terminal" evidence="11">
    <location>
        <begin position="28"/>
        <end position="363"/>
    </location>
</feature>
<evidence type="ECO:0000259" key="12">
    <source>
        <dbReference type="Pfam" id="PF16757"/>
    </source>
</evidence>
<dbReference type="PIRSF" id="PIRSF001092">
    <property type="entry name" value="Alpha-L-fucosidase"/>
    <property type="match status" value="1"/>
</dbReference>
<accession>A0A2K8JM54</accession>
<dbReference type="Gene3D" id="3.20.20.80">
    <property type="entry name" value="Glycosidases"/>
    <property type="match status" value="1"/>
</dbReference>
<evidence type="ECO:0000259" key="11">
    <source>
        <dbReference type="Pfam" id="PF01120"/>
    </source>
</evidence>
<dbReference type="Gene3D" id="2.60.40.1180">
    <property type="entry name" value="Golgi alpha-mannosidase II"/>
    <property type="match status" value="1"/>
</dbReference>
<keyword evidence="6" id="KW-0325">Glycoprotein</keyword>
<keyword evidence="7 10" id="KW-0326">Glycosidase</keyword>
<evidence type="ECO:0000256" key="6">
    <source>
        <dbReference type="ARBA" id="ARBA00023180"/>
    </source>
</evidence>
<dbReference type="PANTHER" id="PTHR10030">
    <property type="entry name" value="ALPHA-L-FUCOSIDASE"/>
    <property type="match status" value="1"/>
</dbReference>
<sequence length="465" mass="54004">MSLLLSLLLLNFGASLCGSITTPKPDPQYDWNHIDSRPLPTWFDKAKIGIFIHWGVFSVPSYTSEWFWINWRGKPPPDETHHRQIKNFMKRNYKPGFSYQDFARDFTAEFYDAQFWANLIKKSGAKYVVLTSKHHDGYALWPSKYSFSWNSMDVGPHRDLIGELRHAINKTGIHFGLYHSLFEWFNPLYLSDKKNNFTTQYFVNNKILPEMKELVLRYEPEIFWSDGEWEASSEYWKSLEFLTWLYNNSTVANTVVVNDRWGHGTLCKHGGYYTCSDRYNPGTLQRHKWENAMTLDKHTWGYNRTSTLKDYLTINELIKTMVETIAFGGNILINIGPAKDGTISPIFEERLTQLGDWLNINGEAIYESQPWEVCQNDTTTPDIWYTTKDNGTTLYTIMLNWPENNTLYLACADVTNSSQITMLGLHDKLQASTTAKKMLKIGLPDKAKVKNDWAWIVKITNAKIP</sequence>